<dbReference type="Pfam" id="PF02608">
    <property type="entry name" value="Bmp"/>
    <property type="match status" value="1"/>
</dbReference>
<feature type="signal peptide" evidence="7">
    <location>
        <begin position="1"/>
        <end position="24"/>
    </location>
</feature>
<accession>B4S7N3</accession>
<dbReference type="RefSeq" id="WP_012505607.1">
    <property type="nucleotide sequence ID" value="NC_011059.1"/>
</dbReference>
<dbReference type="PANTHER" id="PTHR34296:SF2">
    <property type="entry name" value="ABC TRANSPORTER GUANOSINE-BINDING PROTEIN NUPN"/>
    <property type="match status" value="1"/>
</dbReference>
<dbReference type="KEGG" id="paa:Paes_1031"/>
<evidence type="ECO:0000256" key="7">
    <source>
        <dbReference type="SAM" id="SignalP"/>
    </source>
</evidence>
<comment type="similarity">
    <text evidence="2">Belongs to the BMP lipoprotein family.</text>
</comment>
<gene>
    <name evidence="9" type="ordered locus">Paes_1031</name>
</gene>
<dbReference type="InterPro" id="IPR003760">
    <property type="entry name" value="PnrA-like"/>
</dbReference>
<keyword evidence="5" id="KW-0472">Membrane</keyword>
<dbReference type="HOGENOM" id="CLU_038813_0_0_10"/>
<feature type="domain" description="ABC transporter substrate-binding protein PnrA-like" evidence="8">
    <location>
        <begin position="34"/>
        <end position="302"/>
    </location>
</feature>
<dbReference type="Proteomes" id="UP000002725">
    <property type="component" value="Chromosome"/>
</dbReference>
<dbReference type="GO" id="GO:0005886">
    <property type="term" value="C:plasma membrane"/>
    <property type="evidence" value="ECO:0007669"/>
    <property type="project" value="UniProtKB-SubCell"/>
</dbReference>
<sequence length="338" mass="35765">MKFSVASLLLVLFFIAGCSSESPSGEDSPSSKMTVGMVFDVGGRGDKSFNDAAYHGLELSRDSLGIDFVYIEPSGEGADREAALRNLAADADVKLIFGVGLLFSRDIVAIAREFPDKYFACIDYVGEDGEVLPPNLSGIVFDDRKGSFLAGSMAAMVTRTRTIGFIGGMESNVIRRFHDGYVAGAKSVDPDITIISGYIGMTGSAFTNPSKGKELALGQFSKGADIIYQAAGASGLGVVEAARQTGKLVIGTDRDQEYLAPGHVLSSMIKGIDRAVLRSVEQLVSDSFPGGSVTVYGLDGRYTDYVYNAENAALVGDSVHARLESIRSKLIDGSLSVD</sequence>
<evidence type="ECO:0000313" key="9">
    <source>
        <dbReference type="EMBL" id="ACF46070.1"/>
    </source>
</evidence>
<proteinExistence type="inferred from homology"/>
<dbReference type="eggNOG" id="COG1744">
    <property type="taxonomic scope" value="Bacteria"/>
</dbReference>
<dbReference type="PANTHER" id="PTHR34296">
    <property type="entry name" value="TRANSCRIPTIONAL ACTIVATOR PROTEIN MED"/>
    <property type="match status" value="1"/>
</dbReference>
<dbReference type="STRING" id="290512.Paes_1031"/>
<dbReference type="CDD" id="cd06354">
    <property type="entry name" value="PBP1_PrnA-like"/>
    <property type="match status" value="1"/>
</dbReference>
<organism evidence="9 10">
    <name type="scientific">Prosthecochloris aestuarii (strain DSM 271 / SK 413)</name>
    <dbReference type="NCBI Taxonomy" id="290512"/>
    <lineage>
        <taxon>Bacteria</taxon>
        <taxon>Pseudomonadati</taxon>
        <taxon>Chlorobiota</taxon>
        <taxon>Chlorobiia</taxon>
        <taxon>Chlorobiales</taxon>
        <taxon>Chlorobiaceae</taxon>
        <taxon>Prosthecochloris</taxon>
    </lineage>
</organism>
<evidence type="ECO:0000256" key="3">
    <source>
        <dbReference type="ARBA" id="ARBA00022475"/>
    </source>
</evidence>
<evidence type="ECO:0000259" key="8">
    <source>
        <dbReference type="Pfam" id="PF02608"/>
    </source>
</evidence>
<keyword evidence="3" id="KW-1003">Cell membrane</keyword>
<evidence type="ECO:0000256" key="5">
    <source>
        <dbReference type="ARBA" id="ARBA00023136"/>
    </source>
</evidence>
<keyword evidence="4 7" id="KW-0732">Signal</keyword>
<evidence type="ECO:0000256" key="2">
    <source>
        <dbReference type="ARBA" id="ARBA00008610"/>
    </source>
</evidence>
<protein>
    <submittedName>
        <fullName evidence="9">Basic membrane lipoprotein</fullName>
    </submittedName>
</protein>
<evidence type="ECO:0000256" key="1">
    <source>
        <dbReference type="ARBA" id="ARBA00004193"/>
    </source>
</evidence>
<dbReference type="SUPFAM" id="SSF53822">
    <property type="entry name" value="Periplasmic binding protein-like I"/>
    <property type="match status" value="1"/>
</dbReference>
<evidence type="ECO:0000256" key="6">
    <source>
        <dbReference type="ARBA" id="ARBA00023288"/>
    </source>
</evidence>
<evidence type="ECO:0000256" key="4">
    <source>
        <dbReference type="ARBA" id="ARBA00022729"/>
    </source>
</evidence>
<dbReference type="InterPro" id="IPR050957">
    <property type="entry name" value="BMP_lipoprotein"/>
</dbReference>
<keyword evidence="6 9" id="KW-0449">Lipoprotein</keyword>
<reference evidence="9" key="1">
    <citation type="submission" date="2008-06" db="EMBL/GenBank/DDBJ databases">
        <title>Complete sequence of chromosome of Prosthecochloris aestuarii DSM 271.</title>
        <authorList>
            <consortium name="US DOE Joint Genome Institute"/>
            <person name="Lucas S."/>
            <person name="Copeland A."/>
            <person name="Lapidus A."/>
            <person name="Glavina del Rio T."/>
            <person name="Dalin E."/>
            <person name="Tice H."/>
            <person name="Bruce D."/>
            <person name="Goodwin L."/>
            <person name="Pitluck S."/>
            <person name="Schmutz J."/>
            <person name="Larimer F."/>
            <person name="Land M."/>
            <person name="Hauser L."/>
            <person name="Kyrpides N."/>
            <person name="Anderson I."/>
            <person name="Liu Z."/>
            <person name="Li T."/>
            <person name="Zhao F."/>
            <person name="Overmann J."/>
            <person name="Bryant D.A."/>
            <person name="Richardson P."/>
        </authorList>
    </citation>
    <scope>NUCLEOTIDE SEQUENCE [LARGE SCALE GENOMIC DNA]</scope>
    <source>
        <strain evidence="9">DSM 271</strain>
    </source>
</reference>
<dbReference type="Gene3D" id="3.40.50.2300">
    <property type="match status" value="2"/>
</dbReference>
<dbReference type="EMBL" id="CP001108">
    <property type="protein sequence ID" value="ACF46070.1"/>
    <property type="molecule type" value="Genomic_DNA"/>
</dbReference>
<dbReference type="AlphaFoldDB" id="B4S7N3"/>
<feature type="chain" id="PRO_5002825756" evidence="7">
    <location>
        <begin position="25"/>
        <end position="338"/>
    </location>
</feature>
<dbReference type="PROSITE" id="PS51257">
    <property type="entry name" value="PROKAR_LIPOPROTEIN"/>
    <property type="match status" value="1"/>
</dbReference>
<evidence type="ECO:0000313" key="10">
    <source>
        <dbReference type="Proteomes" id="UP000002725"/>
    </source>
</evidence>
<name>B4S7N3_PROA2</name>
<keyword evidence="10" id="KW-1185">Reference proteome</keyword>
<comment type="subcellular location">
    <subcellularLocation>
        <location evidence="1">Cell membrane</location>
        <topology evidence="1">Lipid-anchor</topology>
    </subcellularLocation>
</comment>
<dbReference type="InterPro" id="IPR028082">
    <property type="entry name" value="Peripla_BP_I"/>
</dbReference>